<keyword evidence="1" id="KW-0812">Transmembrane</keyword>
<protein>
    <recommendedName>
        <fullName evidence="5">ABC transporter permease</fullName>
    </recommendedName>
</protein>
<dbReference type="Proteomes" id="UP001144372">
    <property type="component" value="Unassembled WGS sequence"/>
</dbReference>
<evidence type="ECO:0008006" key="5">
    <source>
        <dbReference type="Google" id="ProtNLM"/>
    </source>
</evidence>
<comment type="caution">
    <text evidence="3">The sequence shown here is derived from an EMBL/GenBank/DDBJ whole genome shotgun (WGS) entry which is preliminary data.</text>
</comment>
<keyword evidence="1" id="KW-1133">Transmembrane helix</keyword>
<feature type="signal peptide" evidence="2">
    <location>
        <begin position="1"/>
        <end position="25"/>
    </location>
</feature>
<evidence type="ECO:0000256" key="2">
    <source>
        <dbReference type="SAM" id="SignalP"/>
    </source>
</evidence>
<feature type="chain" id="PRO_5040900477" description="ABC transporter permease" evidence="2">
    <location>
        <begin position="26"/>
        <end position="99"/>
    </location>
</feature>
<evidence type="ECO:0000256" key="1">
    <source>
        <dbReference type="SAM" id="Phobius"/>
    </source>
</evidence>
<keyword evidence="4" id="KW-1185">Reference proteome</keyword>
<accession>A0A9W6CZM7</accession>
<sequence>MKKLWVKFLGLIAMVSVLLPGIASAAGGGAAAPLIIVADTRKLSGILAWWGNMYNESMVEFTVFTVILIPAIGVAFGVLADLIMSHIGIDLKSRELSEH</sequence>
<name>A0A9W6CZM7_9BACT</name>
<dbReference type="RefSeq" id="WP_281792264.1">
    <property type="nucleotide sequence ID" value="NZ_BSDR01000001.1"/>
</dbReference>
<proteinExistence type="predicted"/>
<dbReference type="NCBIfam" id="NF040783">
    <property type="entry name" value="DVU0150_fam"/>
    <property type="match status" value="1"/>
</dbReference>
<gene>
    <name evidence="3" type="ORF">DAMNIGENAA_06800</name>
</gene>
<evidence type="ECO:0000313" key="4">
    <source>
        <dbReference type="Proteomes" id="UP001144372"/>
    </source>
</evidence>
<feature type="transmembrane region" description="Helical" evidence="1">
    <location>
        <begin position="61"/>
        <end position="84"/>
    </location>
</feature>
<dbReference type="AlphaFoldDB" id="A0A9W6CZM7"/>
<keyword evidence="2" id="KW-0732">Signal</keyword>
<organism evidence="3 4">
    <name type="scientific">Desulforhabdus amnigena</name>
    <dbReference type="NCBI Taxonomy" id="40218"/>
    <lineage>
        <taxon>Bacteria</taxon>
        <taxon>Pseudomonadati</taxon>
        <taxon>Thermodesulfobacteriota</taxon>
        <taxon>Syntrophobacteria</taxon>
        <taxon>Syntrophobacterales</taxon>
        <taxon>Syntrophobacteraceae</taxon>
        <taxon>Desulforhabdus</taxon>
    </lineage>
</organism>
<dbReference type="InterPro" id="IPR054622">
    <property type="entry name" value="DVU0150-like"/>
</dbReference>
<keyword evidence="1" id="KW-0472">Membrane</keyword>
<dbReference type="EMBL" id="BSDR01000001">
    <property type="protein sequence ID" value="GLI33247.1"/>
    <property type="molecule type" value="Genomic_DNA"/>
</dbReference>
<reference evidence="3" key="1">
    <citation type="submission" date="2022-12" db="EMBL/GenBank/DDBJ databases">
        <title>Reference genome sequencing for broad-spectrum identification of bacterial and archaeal isolates by mass spectrometry.</title>
        <authorList>
            <person name="Sekiguchi Y."/>
            <person name="Tourlousse D.M."/>
        </authorList>
    </citation>
    <scope>NUCLEOTIDE SEQUENCE</scope>
    <source>
        <strain evidence="3">ASRB1</strain>
    </source>
</reference>
<evidence type="ECO:0000313" key="3">
    <source>
        <dbReference type="EMBL" id="GLI33247.1"/>
    </source>
</evidence>